<dbReference type="PANTHER" id="PTHR36173">
    <property type="entry name" value="RIBONUCLEASE VAPC16-RELATED"/>
    <property type="match status" value="1"/>
</dbReference>
<dbReference type="InterPro" id="IPR002716">
    <property type="entry name" value="PIN_dom"/>
</dbReference>
<dbReference type="SUPFAM" id="SSF88723">
    <property type="entry name" value="PIN domain-like"/>
    <property type="match status" value="1"/>
</dbReference>
<evidence type="ECO:0000259" key="1">
    <source>
        <dbReference type="Pfam" id="PF01850"/>
    </source>
</evidence>
<dbReference type="PANTHER" id="PTHR36173:SF2">
    <property type="entry name" value="RIBONUCLEASE VAPC16"/>
    <property type="match status" value="1"/>
</dbReference>
<dbReference type="Proteomes" id="UP000315400">
    <property type="component" value="Unassembled WGS sequence"/>
</dbReference>
<reference evidence="2 3" key="1">
    <citation type="submission" date="2019-06" db="EMBL/GenBank/DDBJ databases">
        <title>Metagenome assembled Genome of Spiribacter salinus SL48-SHIP from the microbial mat of Salt Lake 48 (Novosibirsk region, Russia).</title>
        <authorList>
            <person name="Shipova A."/>
            <person name="Rozanov A.S."/>
            <person name="Bryanskaya A.V."/>
            <person name="Peltek S.E."/>
        </authorList>
    </citation>
    <scope>NUCLEOTIDE SEQUENCE [LARGE SCALE GENOMIC DNA]</scope>
    <source>
        <strain evidence="2">SL48-SHIP-2</strain>
    </source>
</reference>
<evidence type="ECO:0000313" key="2">
    <source>
        <dbReference type="EMBL" id="TQE92660.1"/>
    </source>
</evidence>
<dbReference type="InterPro" id="IPR029060">
    <property type="entry name" value="PIN-like_dom_sf"/>
</dbReference>
<dbReference type="CDD" id="cd09872">
    <property type="entry name" value="PIN_Sll0205-like"/>
    <property type="match status" value="1"/>
</dbReference>
<organism evidence="2 3">
    <name type="scientific">Spiribacter salinus</name>
    <dbReference type="NCBI Taxonomy" id="1335746"/>
    <lineage>
        <taxon>Bacteria</taxon>
        <taxon>Pseudomonadati</taxon>
        <taxon>Pseudomonadota</taxon>
        <taxon>Gammaproteobacteria</taxon>
        <taxon>Chromatiales</taxon>
        <taxon>Ectothiorhodospiraceae</taxon>
        <taxon>Spiribacter</taxon>
    </lineage>
</organism>
<accession>A0A540V7B8</accession>
<proteinExistence type="predicted"/>
<evidence type="ECO:0000313" key="3">
    <source>
        <dbReference type="Proteomes" id="UP000315400"/>
    </source>
</evidence>
<dbReference type="InterPro" id="IPR041705">
    <property type="entry name" value="PIN_Sll0205"/>
</dbReference>
<dbReference type="AlphaFoldDB" id="A0A540V7B8"/>
<dbReference type="InterPro" id="IPR052919">
    <property type="entry name" value="TA_system_RNase"/>
</dbReference>
<dbReference type="Gene3D" id="3.40.50.1010">
    <property type="entry name" value="5'-nuclease"/>
    <property type="match status" value="1"/>
</dbReference>
<name>A0A540V7B8_9GAMM</name>
<gene>
    <name evidence="2" type="ORF">FKY71_19505</name>
</gene>
<dbReference type="Pfam" id="PF01850">
    <property type="entry name" value="PIN"/>
    <property type="match status" value="1"/>
</dbReference>
<dbReference type="EMBL" id="VIFK01000612">
    <property type="protein sequence ID" value="TQE92660.1"/>
    <property type="molecule type" value="Genomic_DNA"/>
</dbReference>
<feature type="domain" description="PIN" evidence="1">
    <location>
        <begin position="4"/>
        <end position="122"/>
    </location>
</feature>
<sequence>MHLLLDTHILLWAAADSPRLPAAARELILDPEHQLAFSAVSLWEVAIKRGLGRSDFVVEPAVLRRELREHGYTELPIDGTHALGVAHLPDIHKDPFDRILIAQAETEGYLLLTSDGRIGRYPGPIRVV</sequence>
<protein>
    <submittedName>
        <fullName evidence="2">Type II toxin-antitoxin system VapC family toxin</fullName>
    </submittedName>
</protein>
<comment type="caution">
    <text evidence="2">The sequence shown here is derived from an EMBL/GenBank/DDBJ whole genome shotgun (WGS) entry which is preliminary data.</text>
</comment>